<evidence type="ECO:0000256" key="1">
    <source>
        <dbReference type="SAM" id="SignalP"/>
    </source>
</evidence>
<feature type="signal peptide" evidence="1">
    <location>
        <begin position="1"/>
        <end position="26"/>
    </location>
</feature>
<name>A0A3C1KQ13_9GAMM</name>
<dbReference type="EMBL" id="DMND01000188">
    <property type="protein sequence ID" value="HAN28809.1"/>
    <property type="molecule type" value="Genomic_DNA"/>
</dbReference>
<evidence type="ECO:0000313" key="2">
    <source>
        <dbReference type="EMBL" id="HAN28809.1"/>
    </source>
</evidence>
<dbReference type="Proteomes" id="UP000259273">
    <property type="component" value="Unassembled WGS sequence"/>
</dbReference>
<keyword evidence="1" id="KW-0732">Signal</keyword>
<organism evidence="2 3">
    <name type="scientific">Haliea salexigens</name>
    <dbReference type="NCBI Taxonomy" id="287487"/>
    <lineage>
        <taxon>Bacteria</taxon>
        <taxon>Pseudomonadati</taxon>
        <taxon>Pseudomonadota</taxon>
        <taxon>Gammaproteobacteria</taxon>
        <taxon>Cellvibrionales</taxon>
        <taxon>Halieaceae</taxon>
        <taxon>Haliea</taxon>
    </lineage>
</organism>
<dbReference type="STRING" id="1121937.GCA_000423125_02646"/>
<sequence length="265" mass="27905">MKNCMLVTLQALACLMLLTLPPQAWAVEDGVLTPLKVLVRSDDAKFIGSKVGGLQVQVRAVATGEVLAHGPLEGGTGDTAALMQQPQLRGHSATTGEPASFNAELALERPTRVEIVVTGPLGVAQSAQSTALTLWLLPGEDRAQRPVILHMSGLIVDLVDYQLAAQALTVTAQVTMLCGCPLDRDGLWPVSDFSVALQVLQAGQPVAQQALVFTGVENEFSGTLTLPSAGDFELQVTATQRSTGNAGVYQHPLRVPAAAQQPQEQ</sequence>
<gene>
    <name evidence="2" type="ORF">DCP75_14005</name>
</gene>
<proteinExistence type="predicted"/>
<evidence type="ECO:0000313" key="3">
    <source>
        <dbReference type="Proteomes" id="UP000259273"/>
    </source>
</evidence>
<comment type="caution">
    <text evidence="2">The sequence shown here is derived from an EMBL/GenBank/DDBJ whole genome shotgun (WGS) entry which is preliminary data.</text>
</comment>
<reference evidence="2 3" key="1">
    <citation type="journal article" date="2018" name="Nat. Biotechnol.">
        <title>A standardized bacterial taxonomy based on genome phylogeny substantially revises the tree of life.</title>
        <authorList>
            <person name="Parks D.H."/>
            <person name="Chuvochina M."/>
            <person name="Waite D.W."/>
            <person name="Rinke C."/>
            <person name="Skarshewski A."/>
            <person name="Chaumeil P.A."/>
            <person name="Hugenholtz P."/>
        </authorList>
    </citation>
    <scope>NUCLEOTIDE SEQUENCE [LARGE SCALE GENOMIC DNA]</scope>
    <source>
        <strain evidence="2">UBA9158</strain>
    </source>
</reference>
<dbReference type="AlphaFoldDB" id="A0A3C1KQ13"/>
<protein>
    <submittedName>
        <fullName evidence="2">Uncharacterized protein</fullName>
    </submittedName>
</protein>
<accession>A0A3C1KQ13</accession>
<feature type="chain" id="PRO_5017655909" evidence="1">
    <location>
        <begin position="27"/>
        <end position="265"/>
    </location>
</feature>